<comment type="similarity">
    <text evidence="3 13">Belongs to the peptidase M3 family.</text>
</comment>
<dbReference type="CDD" id="cd06457">
    <property type="entry name" value="M3A_MIP"/>
    <property type="match status" value="1"/>
</dbReference>
<dbReference type="GO" id="GO:0004222">
    <property type="term" value="F:metalloendopeptidase activity"/>
    <property type="evidence" value="ECO:0007669"/>
    <property type="project" value="UniProtKB-EC"/>
</dbReference>
<evidence type="ECO:0000256" key="5">
    <source>
        <dbReference type="ARBA" id="ARBA00022670"/>
    </source>
</evidence>
<reference evidence="15" key="1">
    <citation type="submission" date="2022-07" db="EMBL/GenBank/DDBJ databases">
        <title>Phylogenomic reconstructions and comparative analyses of Kickxellomycotina fungi.</title>
        <authorList>
            <person name="Reynolds N.K."/>
            <person name="Stajich J.E."/>
            <person name="Barry K."/>
            <person name="Grigoriev I.V."/>
            <person name="Crous P."/>
            <person name="Smith M.E."/>
        </authorList>
    </citation>
    <scope>NUCLEOTIDE SEQUENCE</scope>
    <source>
        <strain evidence="15">NBRC 105413</strain>
    </source>
</reference>
<gene>
    <name evidence="15" type="primary">OCT1</name>
    <name evidence="15" type="ORF">LPJ64_005136</name>
</gene>
<keyword evidence="6 13" id="KW-0479">Metal-binding</keyword>
<dbReference type="PANTHER" id="PTHR11804:SF79">
    <property type="entry name" value="MITOCHONDRIAL INTERMEDIATE PEPTIDASE"/>
    <property type="match status" value="1"/>
</dbReference>
<evidence type="ECO:0000256" key="9">
    <source>
        <dbReference type="ARBA" id="ARBA00022946"/>
    </source>
</evidence>
<dbReference type="Proteomes" id="UP001145021">
    <property type="component" value="Unassembled WGS sequence"/>
</dbReference>
<dbReference type="GO" id="GO:0006627">
    <property type="term" value="P:protein processing involved in protein targeting to mitochondrion"/>
    <property type="evidence" value="ECO:0007669"/>
    <property type="project" value="TreeGrafter"/>
</dbReference>
<protein>
    <recommendedName>
        <fullName evidence="4">mitochondrial intermediate peptidase</fullName>
        <ecNumber evidence="4">3.4.24.59</ecNumber>
    </recommendedName>
</protein>
<dbReference type="PANTHER" id="PTHR11804">
    <property type="entry name" value="PROTEASE M3 THIMET OLIGOPEPTIDASE-RELATED"/>
    <property type="match status" value="1"/>
</dbReference>
<keyword evidence="11" id="KW-0496">Mitochondrion</keyword>
<evidence type="ECO:0000256" key="4">
    <source>
        <dbReference type="ARBA" id="ARBA00012441"/>
    </source>
</evidence>
<keyword evidence="7 13" id="KW-0378">Hydrolase</keyword>
<dbReference type="InterPro" id="IPR033851">
    <property type="entry name" value="M3A_MIP"/>
</dbReference>
<comment type="caution">
    <text evidence="15">The sequence shown here is derived from an EMBL/GenBank/DDBJ whole genome shotgun (WGS) entry which is preliminary data.</text>
</comment>
<evidence type="ECO:0000256" key="8">
    <source>
        <dbReference type="ARBA" id="ARBA00022833"/>
    </source>
</evidence>
<evidence type="ECO:0000256" key="6">
    <source>
        <dbReference type="ARBA" id="ARBA00022723"/>
    </source>
</evidence>
<organism evidence="15 16">
    <name type="scientific">Coemansia asiatica</name>
    <dbReference type="NCBI Taxonomy" id="1052880"/>
    <lineage>
        <taxon>Eukaryota</taxon>
        <taxon>Fungi</taxon>
        <taxon>Fungi incertae sedis</taxon>
        <taxon>Zoopagomycota</taxon>
        <taxon>Kickxellomycotina</taxon>
        <taxon>Kickxellomycetes</taxon>
        <taxon>Kickxellales</taxon>
        <taxon>Kickxellaceae</taxon>
        <taxon>Coemansia</taxon>
    </lineage>
</organism>
<dbReference type="GO" id="GO:0046872">
    <property type="term" value="F:metal ion binding"/>
    <property type="evidence" value="ECO:0007669"/>
    <property type="project" value="UniProtKB-UniRule"/>
</dbReference>
<proteinExistence type="inferred from homology"/>
<keyword evidence="5 13" id="KW-0645">Protease</keyword>
<dbReference type="InterPro" id="IPR024077">
    <property type="entry name" value="Neurolysin/TOP_dom2"/>
</dbReference>
<evidence type="ECO:0000313" key="15">
    <source>
        <dbReference type="EMBL" id="KAJ1643058.1"/>
    </source>
</evidence>
<comment type="function">
    <text evidence="12">Cleaves proteins, imported into the mitochondrion, to their mature size. While most mitochondrial precursor proteins are processed to the mature form in one step by mitochondrial processing peptidase (MPP), the sequential cleavage by MIP of an octapeptide after initial processing by MPP is a required step for a subgroup of nuclear-encoded precursor proteins destined for the matrix or the inner membrane.</text>
</comment>
<keyword evidence="9" id="KW-0809">Transit peptide</keyword>
<dbReference type="Gene3D" id="3.40.390.10">
    <property type="entry name" value="Collagenase (Catalytic Domain)"/>
    <property type="match status" value="1"/>
</dbReference>
<evidence type="ECO:0000256" key="1">
    <source>
        <dbReference type="ARBA" id="ARBA00000436"/>
    </source>
</evidence>
<evidence type="ECO:0000256" key="12">
    <source>
        <dbReference type="ARBA" id="ARBA00025208"/>
    </source>
</evidence>
<dbReference type="InterPro" id="IPR024079">
    <property type="entry name" value="MetalloPept_cat_dom_sf"/>
</dbReference>
<evidence type="ECO:0000256" key="7">
    <source>
        <dbReference type="ARBA" id="ARBA00022801"/>
    </source>
</evidence>
<accession>A0A9W7XH00</accession>
<keyword evidence="8 13" id="KW-0862">Zinc</keyword>
<evidence type="ECO:0000313" key="16">
    <source>
        <dbReference type="Proteomes" id="UP001145021"/>
    </source>
</evidence>
<evidence type="ECO:0000259" key="14">
    <source>
        <dbReference type="Pfam" id="PF01432"/>
    </source>
</evidence>
<dbReference type="FunFam" id="3.40.390.10:FF:000055">
    <property type="entry name" value="Related to mitochondrial intermediate peptidase"/>
    <property type="match status" value="1"/>
</dbReference>
<comment type="subcellular location">
    <subcellularLocation>
        <location evidence="2">Mitochondrion matrix</location>
    </subcellularLocation>
</comment>
<dbReference type="GO" id="GO:0006518">
    <property type="term" value="P:peptide metabolic process"/>
    <property type="evidence" value="ECO:0007669"/>
    <property type="project" value="TreeGrafter"/>
</dbReference>
<dbReference type="Gene3D" id="1.10.1370.10">
    <property type="entry name" value="Neurolysin, domain 3"/>
    <property type="match status" value="1"/>
</dbReference>
<dbReference type="InterPro" id="IPR045090">
    <property type="entry name" value="Pept_M3A_M3B"/>
</dbReference>
<evidence type="ECO:0000256" key="10">
    <source>
        <dbReference type="ARBA" id="ARBA00023049"/>
    </source>
</evidence>
<dbReference type="GO" id="GO:0005759">
    <property type="term" value="C:mitochondrial matrix"/>
    <property type="evidence" value="ECO:0007669"/>
    <property type="project" value="UniProtKB-SubCell"/>
</dbReference>
<evidence type="ECO:0000256" key="3">
    <source>
        <dbReference type="ARBA" id="ARBA00006040"/>
    </source>
</evidence>
<evidence type="ECO:0000256" key="13">
    <source>
        <dbReference type="RuleBase" id="RU003435"/>
    </source>
</evidence>
<evidence type="ECO:0000256" key="2">
    <source>
        <dbReference type="ARBA" id="ARBA00004305"/>
    </source>
</evidence>
<keyword evidence="16" id="KW-1185">Reference proteome</keyword>
<dbReference type="SUPFAM" id="SSF55486">
    <property type="entry name" value="Metalloproteases ('zincins'), catalytic domain"/>
    <property type="match status" value="1"/>
</dbReference>
<sequence>MHGSTRCFRQAGSLFTTKGMQRHSHTVFASTTRAERIASRFSSSRQLQTAGTASETAKEAAHEVVHEDEKALRDVFDLPTKTTLGSRWYHQGQPTGLLMESRFVSPKSFKDAGGLAVAEAQQLVEKVVSAQTIDEKRQVVKCLDQLSDALCRVMDVAELVRQVHPDSNWQAAADEVYAEMFDYMNGLNTHVGLYRKLVEVMDDPECSRHFGAVEREAAVSFRRDFERSGIHLNKQAHSRFVELSAGINEQSRDFLRSQSQPLPKSRIVEMPMEHLRSLPSQVAMEILQSSRTQKRRDGTTTVRLAPDDYAAHYILRDCEDEATRESVYRVWQQGSSEAVKALESLLEKRQELAHTVGFESFGHMSLVDKMAKSPSHVDEFLRGLAAQTSPQWSALIESFKTAKGSDVYPWDRDYLVSRQQMDNGALPSLMPYFSLGRVVLGLSRVFKSLYGVELRAVTPQPGEIWHPEVRKLEVVDENSQLLGIVYCDVFSRASKSHVGAAHFTARCARRIDDDICVQGSDAGHSSQTVVERDGQRFQLPVVVLICDFPVPAEGSPPLLSWSNVETIFHEMGHAMHSMLGQNGYHNVAGTRCPVDFVELPSILMEHFARSPRALSLFASHYHTGKPLPSELVRQHAQQRRQHSALDLHAQLFMSALDQRYHSSHLQASDKTASDSWSTRLLAEVHRDPMFIGAASGANTFFGYVQGTKWQSRFTHLIGYGASYYAYLFDRVLAGRIWSRVFAGDYAHSSVTESDSLNPLSREAGERFKNEVLRWGGGRDPWQSLASVLDNGQTKSSEIEAIAEGNRSAMRTVGSWQLFDI</sequence>
<comment type="catalytic activity">
    <reaction evidence="1">
        <text>Release of an N-terminal octapeptide as second stage of processing of some proteins imported into the mitochondrion.</text>
        <dbReference type="EC" id="3.4.24.59"/>
    </reaction>
</comment>
<dbReference type="InterPro" id="IPR001567">
    <property type="entry name" value="Pept_M3A_M3B_dom"/>
</dbReference>
<dbReference type="AlphaFoldDB" id="A0A9W7XH00"/>
<dbReference type="EMBL" id="JANBOH010000301">
    <property type="protein sequence ID" value="KAJ1643058.1"/>
    <property type="molecule type" value="Genomic_DNA"/>
</dbReference>
<keyword evidence="10 13" id="KW-0482">Metalloprotease</keyword>
<feature type="domain" description="Peptidase M3A/M3B catalytic" evidence="14">
    <location>
        <begin position="315"/>
        <end position="790"/>
    </location>
</feature>
<comment type="cofactor">
    <cofactor evidence="13">
        <name>Zn(2+)</name>
        <dbReference type="ChEBI" id="CHEBI:29105"/>
    </cofactor>
    <text evidence="13">Binds 1 zinc ion.</text>
</comment>
<dbReference type="Pfam" id="PF01432">
    <property type="entry name" value="Peptidase_M3"/>
    <property type="match status" value="1"/>
</dbReference>
<dbReference type="EC" id="3.4.24.59" evidence="4"/>
<evidence type="ECO:0000256" key="11">
    <source>
        <dbReference type="ARBA" id="ARBA00023128"/>
    </source>
</evidence>
<name>A0A9W7XH00_9FUNG</name>